<dbReference type="PANTHER" id="PTHR15565:SF0">
    <property type="entry name" value="PROTEIN AATF"/>
    <property type="match status" value="1"/>
</dbReference>
<reference evidence="5 6" key="1">
    <citation type="submission" date="2017-03" db="EMBL/GenBank/DDBJ databases">
        <title>WGS assembly of Porphyra umbilicalis.</title>
        <authorList>
            <person name="Brawley S.H."/>
            <person name="Blouin N.A."/>
            <person name="Ficko-Blean E."/>
            <person name="Wheeler G.L."/>
            <person name="Lohr M."/>
            <person name="Goodson H.V."/>
            <person name="Jenkins J.W."/>
            <person name="Blaby-Haas C.E."/>
            <person name="Helliwell K.E."/>
            <person name="Chan C."/>
            <person name="Marriage T."/>
            <person name="Bhattacharya D."/>
            <person name="Klein A.S."/>
            <person name="Badis Y."/>
            <person name="Brodie J."/>
            <person name="Cao Y."/>
            <person name="Collen J."/>
            <person name="Dittami S.M."/>
            <person name="Gachon C.M."/>
            <person name="Green B.R."/>
            <person name="Karpowicz S."/>
            <person name="Kim J.W."/>
            <person name="Kudahl U."/>
            <person name="Lin S."/>
            <person name="Michel G."/>
            <person name="Mittag M."/>
            <person name="Olson B.J."/>
            <person name="Pangilinan J."/>
            <person name="Peng Y."/>
            <person name="Qiu H."/>
            <person name="Shu S."/>
            <person name="Singer J.T."/>
            <person name="Smith A.G."/>
            <person name="Sprecher B.N."/>
            <person name="Wagner V."/>
            <person name="Wang W."/>
            <person name="Wang Z.-Y."/>
            <person name="Yan J."/>
            <person name="Yarish C."/>
            <person name="Zoeuner-Riek S."/>
            <person name="Zhuang Y."/>
            <person name="Zou Y."/>
            <person name="Lindquist E.A."/>
            <person name="Grimwood J."/>
            <person name="Barry K."/>
            <person name="Rokhsar D.S."/>
            <person name="Schmutz J."/>
            <person name="Stiller J.W."/>
            <person name="Grossman A.R."/>
            <person name="Prochnik S.E."/>
        </authorList>
    </citation>
    <scope>NUCLEOTIDE SEQUENCE [LARGE SCALE GENOMIC DNA]</scope>
    <source>
        <strain evidence="5">4086291</strain>
    </source>
</reference>
<proteinExistence type="inferred from homology"/>
<dbReference type="Pfam" id="PF13339">
    <property type="entry name" value="AATF-Che1"/>
    <property type="match status" value="1"/>
</dbReference>
<feature type="domain" description="AATF leucine zipper-containing" evidence="4">
    <location>
        <begin position="73"/>
        <end position="153"/>
    </location>
</feature>
<evidence type="ECO:0000259" key="4">
    <source>
        <dbReference type="Pfam" id="PF13339"/>
    </source>
</evidence>
<dbReference type="GO" id="GO:0005730">
    <property type="term" value="C:nucleolus"/>
    <property type="evidence" value="ECO:0007669"/>
    <property type="project" value="TreeGrafter"/>
</dbReference>
<dbReference type="Proteomes" id="UP000218209">
    <property type="component" value="Unassembled WGS sequence"/>
</dbReference>
<evidence type="ECO:0000259" key="3">
    <source>
        <dbReference type="Pfam" id="PF08164"/>
    </source>
</evidence>
<dbReference type="PANTHER" id="PTHR15565">
    <property type="entry name" value="AATF PROTEIN APOPTOSIS ANTAGONIZING TRANSCRIPTION FACTOR"/>
    <property type="match status" value="1"/>
</dbReference>
<organism evidence="5 6">
    <name type="scientific">Porphyra umbilicalis</name>
    <name type="common">Purple laver</name>
    <name type="synonym">Red alga</name>
    <dbReference type="NCBI Taxonomy" id="2786"/>
    <lineage>
        <taxon>Eukaryota</taxon>
        <taxon>Rhodophyta</taxon>
        <taxon>Bangiophyceae</taxon>
        <taxon>Bangiales</taxon>
        <taxon>Bangiaceae</taxon>
        <taxon>Porphyra</taxon>
    </lineage>
</organism>
<dbReference type="InterPro" id="IPR039223">
    <property type="entry name" value="AATF/Bfr2"/>
</dbReference>
<feature type="compositionally biased region" description="Gly residues" evidence="2">
    <location>
        <begin position="180"/>
        <end position="195"/>
    </location>
</feature>
<dbReference type="InterPro" id="IPR012617">
    <property type="entry name" value="AATF_C"/>
</dbReference>
<feature type="compositionally biased region" description="Low complexity" evidence="2">
    <location>
        <begin position="169"/>
        <end position="179"/>
    </location>
</feature>
<feature type="region of interest" description="Disordered" evidence="2">
    <location>
        <begin position="157"/>
        <end position="196"/>
    </location>
</feature>
<comment type="similarity">
    <text evidence="1">Belongs to the AATF family.</text>
</comment>
<gene>
    <name evidence="5" type="ORF">BU14_0245s0006</name>
</gene>
<dbReference type="Pfam" id="PF08164">
    <property type="entry name" value="TRAUB"/>
    <property type="match status" value="1"/>
</dbReference>
<evidence type="ECO:0000256" key="2">
    <source>
        <dbReference type="SAM" id="MobiDB-lite"/>
    </source>
</evidence>
<protein>
    <submittedName>
        <fullName evidence="5">Uncharacterized protein</fullName>
    </submittedName>
</protein>
<feature type="region of interest" description="Disordered" evidence="2">
    <location>
        <begin position="1"/>
        <end position="34"/>
    </location>
</feature>
<accession>A0A1X6P2Z2</accession>
<dbReference type="EMBL" id="KV918911">
    <property type="protein sequence ID" value="OSX75224.1"/>
    <property type="molecule type" value="Genomic_DNA"/>
</dbReference>
<dbReference type="InterPro" id="IPR025160">
    <property type="entry name" value="AATF"/>
</dbReference>
<sequence>MAPSAVPPTSSGEDDSDSGASIADAHAPPAWATTAADATELHRLTAELASLRDGEAAAAAALSASAARERRAATAVAAQQEAHDAALRLRMRLQPALAASARLPTGPPGAPVWAALRALSPAAAGVDVAADAAAAAAALHRLTAAIVRHQGRLAVASRSFVPPPPPAAASPTPAAPSANGDGGGGGVGGGGGGNGTAASADATPALVDLLAALGPWRDAVADEWAAAVRESFSGGGGGGGGGGGPGTPTAALSALHQPPSAQVARVLADRPRLVERTRVRRSPAGVIGLTDGGGRGAKAARTGAAGGDADAPAAADAVAAAAAATAAAEAAVEVFDDGDFYQQLLREVVGGPLGGGGASVSGVGALAVRRARAASTTRAASYVGDDGRRRSKGRIIRYDVHEKLVGFLAPRGGTCRRGWRR</sequence>
<dbReference type="OrthoDB" id="5783963at2759"/>
<evidence type="ECO:0000313" key="6">
    <source>
        <dbReference type="Proteomes" id="UP000218209"/>
    </source>
</evidence>
<feature type="compositionally biased region" description="Low complexity" evidence="2">
    <location>
        <begin position="18"/>
        <end position="34"/>
    </location>
</feature>
<dbReference type="AlphaFoldDB" id="A0A1X6P2Z2"/>
<name>A0A1X6P2Z2_PORUM</name>
<feature type="compositionally biased region" description="Gly residues" evidence="2">
    <location>
        <begin position="233"/>
        <end position="246"/>
    </location>
</feature>
<feature type="region of interest" description="Disordered" evidence="2">
    <location>
        <begin position="231"/>
        <end position="257"/>
    </location>
</feature>
<evidence type="ECO:0000256" key="1">
    <source>
        <dbReference type="ARBA" id="ARBA00008966"/>
    </source>
</evidence>
<keyword evidence="6" id="KW-1185">Reference proteome</keyword>
<feature type="domain" description="Apoptosis-antagonizing transcription factor C-terminal" evidence="3">
    <location>
        <begin position="341"/>
        <end position="412"/>
    </location>
</feature>
<evidence type="ECO:0000313" key="5">
    <source>
        <dbReference type="EMBL" id="OSX75224.1"/>
    </source>
</evidence>